<dbReference type="CDD" id="cd05578">
    <property type="entry name" value="STKc_Yank1"/>
    <property type="match status" value="1"/>
</dbReference>
<evidence type="ECO:0000256" key="2">
    <source>
        <dbReference type="ARBA" id="ARBA00022679"/>
    </source>
</evidence>
<dbReference type="PROSITE" id="PS00107">
    <property type="entry name" value="PROTEIN_KINASE_ATP"/>
    <property type="match status" value="1"/>
</dbReference>
<evidence type="ECO:0000256" key="1">
    <source>
        <dbReference type="ARBA" id="ARBA00022527"/>
    </source>
</evidence>
<keyword evidence="5 6" id="KW-0067">ATP-binding</keyword>
<feature type="region of interest" description="Disordered" evidence="8">
    <location>
        <begin position="356"/>
        <end position="457"/>
    </location>
</feature>
<evidence type="ECO:0000313" key="11">
    <source>
        <dbReference type="Proteomes" id="UP000887568"/>
    </source>
</evidence>
<keyword evidence="1 7" id="KW-0723">Serine/threonine-protein kinase</keyword>
<dbReference type="GO" id="GO:0004703">
    <property type="term" value="F:G protein-coupled receptor kinase activity"/>
    <property type="evidence" value="ECO:0007669"/>
    <property type="project" value="TreeGrafter"/>
</dbReference>
<feature type="compositionally biased region" description="Low complexity" evidence="8">
    <location>
        <begin position="416"/>
        <end position="439"/>
    </location>
</feature>
<dbReference type="GO" id="GO:0009966">
    <property type="term" value="P:regulation of signal transduction"/>
    <property type="evidence" value="ECO:0007669"/>
    <property type="project" value="TreeGrafter"/>
</dbReference>
<sequence length="457" mass="52320">MGANHSGRKQSFDENGEVDFDHFQILRAIGKGSFGKVCIVQKKDTKKMFAMKYMNKSMCIRKDAVRNVLKEQEILQQLEHPFLVNLWFTFQDEEDMFMVVDLLLGGDLRYHIQQGVKFDAERVKMYLCEIALALDYLNAHRIIHRDIKPDNILLDEEGHVHITDFNIATVLQEGCLATSMSGTKPYMAPEILHTASADSKGYSFPVDWWSLGVCAYEMLRGKRPYDIHSNSSIGDIMHLYQATHPHYPSSWNPALSDLIRQLLALDPQQRLPSLAAICKHPFMSDADWDAILNMKIKPSFVPPKDHLNCDPTFELEEMIIEAKPLHKKKKRLAKQSSKGKDIDEEMQAQLDSLNAEFKVYNREKPNKKETTKSSETKEEVRMEDGNTNQEVEGGITTSSIDTPVPLTENTCDQQEEQQQQQQQQQLEEPQEQQQQQQQQPSAPSGSNKQTELPTVQQ</sequence>
<feature type="compositionally biased region" description="Polar residues" evidence="8">
    <location>
        <begin position="440"/>
        <end position="457"/>
    </location>
</feature>
<organism evidence="10 11">
    <name type="scientific">Patiria miniata</name>
    <name type="common">Bat star</name>
    <name type="synonym">Asterina miniata</name>
    <dbReference type="NCBI Taxonomy" id="46514"/>
    <lineage>
        <taxon>Eukaryota</taxon>
        <taxon>Metazoa</taxon>
        <taxon>Echinodermata</taxon>
        <taxon>Eleutherozoa</taxon>
        <taxon>Asterozoa</taxon>
        <taxon>Asteroidea</taxon>
        <taxon>Valvatacea</taxon>
        <taxon>Valvatida</taxon>
        <taxon>Asterinidae</taxon>
        <taxon>Patiria</taxon>
    </lineage>
</organism>
<evidence type="ECO:0000259" key="9">
    <source>
        <dbReference type="PROSITE" id="PS50011"/>
    </source>
</evidence>
<evidence type="ECO:0000256" key="5">
    <source>
        <dbReference type="ARBA" id="ARBA00022840"/>
    </source>
</evidence>
<protein>
    <recommendedName>
        <fullName evidence="9">Protein kinase domain-containing protein</fullName>
    </recommendedName>
</protein>
<comment type="similarity">
    <text evidence="7">Belongs to the protein kinase superfamily.</text>
</comment>
<dbReference type="GO" id="GO:0005524">
    <property type="term" value="F:ATP binding"/>
    <property type="evidence" value="ECO:0007669"/>
    <property type="project" value="UniProtKB-UniRule"/>
</dbReference>
<dbReference type="RefSeq" id="XP_038045536.1">
    <property type="nucleotide sequence ID" value="XM_038189608.1"/>
</dbReference>
<evidence type="ECO:0000256" key="3">
    <source>
        <dbReference type="ARBA" id="ARBA00022741"/>
    </source>
</evidence>
<feature type="compositionally biased region" description="Polar residues" evidence="8">
    <location>
        <begin position="385"/>
        <end position="412"/>
    </location>
</feature>
<dbReference type="PROSITE" id="PS50011">
    <property type="entry name" value="PROTEIN_KINASE_DOM"/>
    <property type="match status" value="1"/>
</dbReference>
<dbReference type="EnsemblMetazoa" id="XM_038189608.1">
    <property type="protein sequence ID" value="XP_038045536.1"/>
    <property type="gene ID" value="LOC119720081"/>
</dbReference>
<dbReference type="OMA" id="QKCVERD"/>
<dbReference type="OrthoDB" id="354826at2759"/>
<keyword evidence="4" id="KW-0418">Kinase</keyword>
<dbReference type="PANTHER" id="PTHR24355:SF30">
    <property type="entry name" value="SERINE_THREONINE-PROTEIN KINASE 32B ISOFORM X1"/>
    <property type="match status" value="1"/>
</dbReference>
<dbReference type="InterPro" id="IPR011009">
    <property type="entry name" value="Kinase-like_dom_sf"/>
</dbReference>
<evidence type="ECO:0000256" key="7">
    <source>
        <dbReference type="RuleBase" id="RU000304"/>
    </source>
</evidence>
<keyword evidence="3 6" id="KW-0547">Nucleotide-binding</keyword>
<dbReference type="Proteomes" id="UP000887568">
    <property type="component" value="Unplaced"/>
</dbReference>
<dbReference type="GO" id="GO:0007186">
    <property type="term" value="P:G protein-coupled receptor signaling pathway"/>
    <property type="evidence" value="ECO:0007669"/>
    <property type="project" value="TreeGrafter"/>
</dbReference>
<dbReference type="FunFam" id="3.30.200.20:FF:000347">
    <property type="entry name" value="serine/threonine-protein kinase 32A isoform X2"/>
    <property type="match status" value="1"/>
</dbReference>
<dbReference type="AlphaFoldDB" id="A0A913Z3F0"/>
<dbReference type="GeneID" id="119720081"/>
<dbReference type="InterPro" id="IPR017441">
    <property type="entry name" value="Protein_kinase_ATP_BS"/>
</dbReference>
<evidence type="ECO:0000256" key="6">
    <source>
        <dbReference type="PROSITE-ProRule" id="PRU10141"/>
    </source>
</evidence>
<dbReference type="PANTHER" id="PTHR24355">
    <property type="entry name" value="G PROTEIN-COUPLED RECEPTOR KINASE/RIBOSOMAL PROTEIN S6 KINASE"/>
    <property type="match status" value="1"/>
</dbReference>
<dbReference type="InterPro" id="IPR008271">
    <property type="entry name" value="Ser/Thr_kinase_AS"/>
</dbReference>
<dbReference type="SMART" id="SM00220">
    <property type="entry name" value="S_TKc"/>
    <property type="match status" value="1"/>
</dbReference>
<dbReference type="Gene3D" id="1.10.510.10">
    <property type="entry name" value="Transferase(Phosphotransferase) domain 1"/>
    <property type="match status" value="1"/>
</dbReference>
<feature type="domain" description="Protein kinase" evidence="9">
    <location>
        <begin position="23"/>
        <end position="283"/>
    </location>
</feature>
<evidence type="ECO:0000313" key="10">
    <source>
        <dbReference type="EnsemblMetazoa" id="XP_038045536.1"/>
    </source>
</evidence>
<keyword evidence="2" id="KW-0808">Transferase</keyword>
<accession>A0A913Z3F0</accession>
<dbReference type="InterPro" id="IPR000719">
    <property type="entry name" value="Prot_kinase_dom"/>
</dbReference>
<reference evidence="10" key="1">
    <citation type="submission" date="2022-11" db="UniProtKB">
        <authorList>
            <consortium name="EnsemblMetazoa"/>
        </authorList>
    </citation>
    <scope>IDENTIFICATION</scope>
</reference>
<feature type="binding site" evidence="6">
    <location>
        <position position="62"/>
    </location>
    <ligand>
        <name>ATP</name>
        <dbReference type="ChEBI" id="CHEBI:30616"/>
    </ligand>
</feature>
<dbReference type="PROSITE" id="PS00108">
    <property type="entry name" value="PROTEIN_KINASE_ST"/>
    <property type="match status" value="1"/>
</dbReference>
<dbReference type="SUPFAM" id="SSF56112">
    <property type="entry name" value="Protein kinase-like (PK-like)"/>
    <property type="match status" value="1"/>
</dbReference>
<dbReference type="Gene3D" id="3.30.200.20">
    <property type="entry name" value="Phosphorylase Kinase, domain 1"/>
    <property type="match status" value="1"/>
</dbReference>
<name>A0A913Z3F0_PATMI</name>
<proteinExistence type="inferred from homology"/>
<dbReference type="GO" id="GO:0001664">
    <property type="term" value="F:G protein-coupled receptor binding"/>
    <property type="evidence" value="ECO:0007669"/>
    <property type="project" value="TreeGrafter"/>
</dbReference>
<dbReference type="FunFam" id="1.10.510.10:FF:000169">
    <property type="entry name" value="Serine/threonine-protein kinase 32A"/>
    <property type="match status" value="1"/>
</dbReference>
<evidence type="ECO:0000256" key="4">
    <source>
        <dbReference type="ARBA" id="ARBA00022777"/>
    </source>
</evidence>
<keyword evidence="11" id="KW-1185">Reference proteome</keyword>
<evidence type="ECO:0000256" key="8">
    <source>
        <dbReference type="SAM" id="MobiDB-lite"/>
    </source>
</evidence>
<dbReference type="Pfam" id="PF00069">
    <property type="entry name" value="Pkinase"/>
    <property type="match status" value="1"/>
</dbReference>
<feature type="compositionally biased region" description="Basic and acidic residues" evidence="8">
    <location>
        <begin position="359"/>
        <end position="384"/>
    </location>
</feature>